<dbReference type="OrthoDB" id="2687452at2759"/>
<sequence>MEYEQTPDDNSSSDEGTLIETPPERMMSYDGSQLQADVAFNSQASASQQYGNNFDWNGGGTMGNSWTAGPGPSMPADSLYLMGGMPTSFGGSGVADFTHSPLMPGMQLLQPPALHHSSDAHPYSASANPGQMAANPRCLDPHMQGDPASQAENPLVNLGSILSNGARGGDQYMCGNPQCSYRKFKKLADLKRHHGSVHKSWESNMYCPHWDCERGTNSKNPFTRKDKLRSHLDHKHAGQLPPSNDADF</sequence>
<evidence type="ECO:0008006" key="4">
    <source>
        <dbReference type="Google" id="ProtNLM"/>
    </source>
</evidence>
<evidence type="ECO:0000313" key="3">
    <source>
        <dbReference type="Proteomes" id="UP000240883"/>
    </source>
</evidence>
<accession>A0A2T2NRH8</accession>
<dbReference type="Proteomes" id="UP000240883">
    <property type="component" value="Unassembled WGS sequence"/>
</dbReference>
<feature type="region of interest" description="Disordered" evidence="1">
    <location>
        <begin position="1"/>
        <end position="24"/>
    </location>
</feature>
<gene>
    <name evidence="2" type="ORF">BS50DRAFT_633681</name>
</gene>
<evidence type="ECO:0000313" key="2">
    <source>
        <dbReference type="EMBL" id="PSN68042.1"/>
    </source>
</evidence>
<dbReference type="AlphaFoldDB" id="A0A2T2NRH8"/>
<name>A0A2T2NRH8_CORCC</name>
<evidence type="ECO:0000256" key="1">
    <source>
        <dbReference type="SAM" id="MobiDB-lite"/>
    </source>
</evidence>
<proteinExistence type="predicted"/>
<keyword evidence="3" id="KW-1185">Reference proteome</keyword>
<protein>
    <recommendedName>
        <fullName evidence="4">C2H2-type domain-containing protein</fullName>
    </recommendedName>
</protein>
<reference evidence="2 3" key="1">
    <citation type="journal article" date="2018" name="Front. Microbiol.">
        <title>Genome-Wide Analysis of Corynespora cassiicola Leaf Fall Disease Putative Effectors.</title>
        <authorList>
            <person name="Lopez D."/>
            <person name="Ribeiro S."/>
            <person name="Label P."/>
            <person name="Fumanal B."/>
            <person name="Venisse J.S."/>
            <person name="Kohler A."/>
            <person name="de Oliveira R.R."/>
            <person name="Labutti K."/>
            <person name="Lipzen A."/>
            <person name="Lail K."/>
            <person name="Bauer D."/>
            <person name="Ohm R.A."/>
            <person name="Barry K.W."/>
            <person name="Spatafora J."/>
            <person name="Grigoriev I.V."/>
            <person name="Martin F.M."/>
            <person name="Pujade-Renaud V."/>
        </authorList>
    </citation>
    <scope>NUCLEOTIDE SEQUENCE [LARGE SCALE GENOMIC DNA]</scope>
    <source>
        <strain evidence="2 3">Philippines</strain>
    </source>
</reference>
<dbReference type="EMBL" id="KZ678134">
    <property type="protein sequence ID" value="PSN68042.1"/>
    <property type="molecule type" value="Genomic_DNA"/>
</dbReference>
<organism evidence="2 3">
    <name type="scientific">Corynespora cassiicola Philippines</name>
    <dbReference type="NCBI Taxonomy" id="1448308"/>
    <lineage>
        <taxon>Eukaryota</taxon>
        <taxon>Fungi</taxon>
        <taxon>Dikarya</taxon>
        <taxon>Ascomycota</taxon>
        <taxon>Pezizomycotina</taxon>
        <taxon>Dothideomycetes</taxon>
        <taxon>Pleosporomycetidae</taxon>
        <taxon>Pleosporales</taxon>
        <taxon>Corynesporascaceae</taxon>
        <taxon>Corynespora</taxon>
    </lineage>
</organism>